<gene>
    <name evidence="1" type="ORF">CVLEPA_LOCUS19643</name>
</gene>
<name>A0ABP0G6W1_CLALP</name>
<sequence length="110" mass="12714">MRESSSKPRLRQWRGCMEVLEDDRISGYLIVGVEYGPLGYVDGNRGEAALVKRDVVAHHAPEEADDDRLADRSRRVQLVYHHRGCPFEIECCASRYELLDQVDTLNRKLR</sequence>
<accession>A0ABP0G6W1</accession>
<comment type="caution">
    <text evidence="1">The sequence shown here is derived from an EMBL/GenBank/DDBJ whole genome shotgun (WGS) entry which is preliminary data.</text>
</comment>
<evidence type="ECO:0000313" key="1">
    <source>
        <dbReference type="EMBL" id="CAK8687575.1"/>
    </source>
</evidence>
<keyword evidence="2" id="KW-1185">Reference proteome</keyword>
<dbReference type="Proteomes" id="UP001642483">
    <property type="component" value="Unassembled WGS sequence"/>
</dbReference>
<protein>
    <submittedName>
        <fullName evidence="1">Uncharacterized protein</fullName>
    </submittedName>
</protein>
<proteinExistence type="predicted"/>
<dbReference type="EMBL" id="CAWYQH010000104">
    <property type="protein sequence ID" value="CAK8687575.1"/>
    <property type="molecule type" value="Genomic_DNA"/>
</dbReference>
<organism evidence="1 2">
    <name type="scientific">Clavelina lepadiformis</name>
    <name type="common">Light-bulb sea squirt</name>
    <name type="synonym">Ascidia lepadiformis</name>
    <dbReference type="NCBI Taxonomy" id="159417"/>
    <lineage>
        <taxon>Eukaryota</taxon>
        <taxon>Metazoa</taxon>
        <taxon>Chordata</taxon>
        <taxon>Tunicata</taxon>
        <taxon>Ascidiacea</taxon>
        <taxon>Aplousobranchia</taxon>
        <taxon>Clavelinidae</taxon>
        <taxon>Clavelina</taxon>
    </lineage>
</organism>
<reference evidence="1 2" key="1">
    <citation type="submission" date="2024-02" db="EMBL/GenBank/DDBJ databases">
        <authorList>
            <person name="Daric V."/>
            <person name="Darras S."/>
        </authorList>
    </citation>
    <scope>NUCLEOTIDE SEQUENCE [LARGE SCALE GENOMIC DNA]</scope>
</reference>
<evidence type="ECO:0000313" key="2">
    <source>
        <dbReference type="Proteomes" id="UP001642483"/>
    </source>
</evidence>